<dbReference type="AlphaFoldDB" id="A0A4Q9PZ41"/>
<feature type="domain" description="Fungal-type protein kinase" evidence="2">
    <location>
        <begin position="184"/>
        <end position="275"/>
    </location>
</feature>
<evidence type="ECO:0000259" key="2">
    <source>
        <dbReference type="Pfam" id="PF17667"/>
    </source>
</evidence>
<name>A0A4Q9PZ41_9APHY</name>
<feature type="compositionally biased region" description="Low complexity" evidence="1">
    <location>
        <begin position="886"/>
        <end position="899"/>
    </location>
</feature>
<keyword evidence="4" id="KW-1185">Reference proteome</keyword>
<feature type="region of interest" description="Disordered" evidence="1">
    <location>
        <begin position="726"/>
        <end position="773"/>
    </location>
</feature>
<dbReference type="PANTHER" id="PTHR38248">
    <property type="entry name" value="FUNK1 6"/>
    <property type="match status" value="1"/>
</dbReference>
<evidence type="ECO:0000313" key="4">
    <source>
        <dbReference type="Proteomes" id="UP000292082"/>
    </source>
</evidence>
<dbReference type="PANTHER" id="PTHR38248:SF2">
    <property type="entry name" value="FUNK1 11"/>
    <property type="match status" value="1"/>
</dbReference>
<sequence length="906" mass="103442">MSGCVFPLLDPIDYHDCQSPAKPYKISTLWLTLAGLDLPNYRLKSTQDMAGLFLKADSPIEFLDTFLPYPSTAPKRKPRKRNPFESFVNTDNELETDVVAQFQKVVALKKLCPKMIFTTSERRPDPRNMDGTGQKVDAAFFRPQDAPTDGRPHWSSQVVPAEFKSRKKGDTYDPFDDKGIDFESQAEKRKDVRAQVITYSELIFQHQHRVFIIMLLVMGRRYRLLRWYRAGTIVTPSVDYYENPDDLCEFLWRISHLDDEALGIDPTAIRLEGADFEELDTIAQRVVNEVDETPRLLEGETFPESFHYKYVRKMFEESILDKDRPRYKLQIPSGDRVDHFLVGKAAVVTPGMAGRGTQCWVAWHCEGSRFVWLKDSWRVSFEDIEKEGDILARLNHVKIPGVPTLVCHGDIGNQTTLTADWWKHKNPRPPGESENAMTSLKSPALLSSQLPHIRHFAEPLDDHAEDPTARRFSSPGPVVYSQGCHLRHHNHYRVAVAEVGIPLSRFRHGRQLGIVILDCLAAHCGAATSKRLEVRILHRDISDKNIVIYPKITLSSQGLRSLVWGGLLTDWEISKPILERNQPKARQPERTGRWQFMSAYLLMNTSRRVTIEDELESFFHIVVYYAVRYLKSTITADDEAAHFLEQCYDCFCVHGETIICGTRKWSMVTQKDTESVLFDHPLYGGTRPIKFASKGLNRFIKTIFACISARYKILVWRQWLERHPNHPAHPGRGDRFQTPPPSKRRRIEGGSGASHASSGYEGEEYDDSNTGELIPDIPTAIDYELAKKIASHSYMISELSHAISRERDWRGYDKVPDRVSKDYQCRYPLLEALPKPKTTPHELEWDTDDSELPPLEDSRDEGKSEIDLLDSDSDKEVAEDVLDQNSSEAPAEASVAASSRGRGTKM</sequence>
<dbReference type="InterPro" id="IPR040976">
    <property type="entry name" value="Pkinase_fungal"/>
</dbReference>
<feature type="domain" description="Fungal-type protein kinase" evidence="2">
    <location>
        <begin position="316"/>
        <end position="624"/>
    </location>
</feature>
<dbReference type="EMBL" id="ML145107">
    <property type="protein sequence ID" value="TBU60087.1"/>
    <property type="molecule type" value="Genomic_DNA"/>
</dbReference>
<evidence type="ECO:0000313" key="3">
    <source>
        <dbReference type="EMBL" id="TBU60087.1"/>
    </source>
</evidence>
<proteinExistence type="predicted"/>
<dbReference type="Pfam" id="PF17667">
    <property type="entry name" value="Pkinase_fungal"/>
    <property type="match status" value="2"/>
</dbReference>
<dbReference type="Proteomes" id="UP000292082">
    <property type="component" value="Unassembled WGS sequence"/>
</dbReference>
<feature type="region of interest" description="Disordered" evidence="1">
    <location>
        <begin position="837"/>
        <end position="906"/>
    </location>
</feature>
<reference evidence="3 4" key="1">
    <citation type="submission" date="2019-01" db="EMBL/GenBank/DDBJ databases">
        <title>Draft genome sequences of three monokaryotic isolates of the white-rot basidiomycete fungus Dichomitus squalens.</title>
        <authorList>
            <consortium name="DOE Joint Genome Institute"/>
            <person name="Lopez S.C."/>
            <person name="Andreopoulos B."/>
            <person name="Pangilinan J."/>
            <person name="Lipzen A."/>
            <person name="Riley R."/>
            <person name="Ahrendt S."/>
            <person name="Ng V."/>
            <person name="Barry K."/>
            <person name="Daum C."/>
            <person name="Grigoriev I.V."/>
            <person name="Hilden K.S."/>
            <person name="Makela M.R."/>
            <person name="de Vries R.P."/>
        </authorList>
    </citation>
    <scope>NUCLEOTIDE SEQUENCE [LARGE SCALE GENOMIC DNA]</scope>
    <source>
        <strain evidence="3 4">CBS 464.89</strain>
    </source>
</reference>
<gene>
    <name evidence="3" type="ORF">BD310DRAFT_1005791</name>
</gene>
<protein>
    <recommendedName>
        <fullName evidence="2">Fungal-type protein kinase domain-containing protein</fullName>
    </recommendedName>
</protein>
<feature type="compositionally biased region" description="Basic and acidic residues" evidence="1">
    <location>
        <begin position="856"/>
        <end position="878"/>
    </location>
</feature>
<evidence type="ECO:0000256" key="1">
    <source>
        <dbReference type="SAM" id="MobiDB-lite"/>
    </source>
</evidence>
<accession>A0A4Q9PZ41</accession>
<organism evidence="3 4">
    <name type="scientific">Dichomitus squalens</name>
    <dbReference type="NCBI Taxonomy" id="114155"/>
    <lineage>
        <taxon>Eukaryota</taxon>
        <taxon>Fungi</taxon>
        <taxon>Dikarya</taxon>
        <taxon>Basidiomycota</taxon>
        <taxon>Agaricomycotina</taxon>
        <taxon>Agaricomycetes</taxon>
        <taxon>Polyporales</taxon>
        <taxon>Polyporaceae</taxon>
        <taxon>Dichomitus</taxon>
    </lineage>
</organism>